<dbReference type="GO" id="GO:0016887">
    <property type="term" value="F:ATP hydrolysis activity"/>
    <property type="evidence" value="ECO:0007669"/>
    <property type="project" value="InterPro"/>
</dbReference>
<dbReference type="InterPro" id="IPR003593">
    <property type="entry name" value="AAA+_ATPase"/>
</dbReference>
<feature type="domain" description="AAA+ ATPase" evidence="2">
    <location>
        <begin position="34"/>
        <end position="193"/>
    </location>
</feature>
<dbReference type="Gene3D" id="3.40.50.300">
    <property type="entry name" value="P-loop containing nucleotide triphosphate hydrolases"/>
    <property type="match status" value="1"/>
</dbReference>
<sequence>MILPAGYKDLVSSFVEAQTTDKFLFDDIIQGKGQGVTMLLVGNPGTGKTLTAEAIADNVRRPLYVPSAGELGRYAGDVENRLNTVLELAEKWNAVLLFDECDVFMQQRLNGQLDHNEIFCFPQNSRILPWNPIHDVQPRRHNRPGLPLPNPSYSALSRSGPRRERTHLGAVCVVAAPDRLDERRMQTPLPAPHERTADKNALKIATLLAVQERTNVDIEHIRSGAGYGGGWCCGRLILSGSSVYT</sequence>
<gene>
    <name evidence="3" type="ORF">ASPGLDRAFT_46964</name>
</gene>
<dbReference type="AlphaFoldDB" id="A0A1L9VJU7"/>
<feature type="region of interest" description="Disordered" evidence="1">
    <location>
        <begin position="138"/>
        <end position="162"/>
    </location>
</feature>
<proteinExistence type="predicted"/>
<evidence type="ECO:0000313" key="4">
    <source>
        <dbReference type="Proteomes" id="UP000184300"/>
    </source>
</evidence>
<dbReference type="GeneID" id="34462822"/>
<dbReference type="InterPro" id="IPR003959">
    <property type="entry name" value="ATPase_AAA_core"/>
</dbReference>
<keyword evidence="4" id="KW-1185">Reference proteome</keyword>
<dbReference type="SUPFAM" id="SSF52540">
    <property type="entry name" value="P-loop containing nucleoside triphosphate hydrolases"/>
    <property type="match status" value="1"/>
</dbReference>
<evidence type="ECO:0000256" key="1">
    <source>
        <dbReference type="SAM" id="MobiDB-lite"/>
    </source>
</evidence>
<accession>A0A1L9VJU7</accession>
<dbReference type="VEuPathDB" id="FungiDB:ASPGLDRAFT_46964"/>
<dbReference type="PANTHER" id="PTHR46411">
    <property type="entry name" value="FAMILY ATPASE, PUTATIVE-RELATED"/>
    <property type="match status" value="1"/>
</dbReference>
<dbReference type="PANTHER" id="PTHR46411:SF3">
    <property type="entry name" value="AAA+ ATPASE DOMAIN-CONTAINING PROTEIN"/>
    <property type="match status" value="1"/>
</dbReference>
<organism evidence="3 4">
    <name type="scientific">Aspergillus glaucus CBS 516.65</name>
    <dbReference type="NCBI Taxonomy" id="1160497"/>
    <lineage>
        <taxon>Eukaryota</taxon>
        <taxon>Fungi</taxon>
        <taxon>Dikarya</taxon>
        <taxon>Ascomycota</taxon>
        <taxon>Pezizomycotina</taxon>
        <taxon>Eurotiomycetes</taxon>
        <taxon>Eurotiomycetidae</taxon>
        <taxon>Eurotiales</taxon>
        <taxon>Aspergillaceae</taxon>
        <taxon>Aspergillus</taxon>
        <taxon>Aspergillus subgen. Aspergillus</taxon>
    </lineage>
</organism>
<dbReference type="RefSeq" id="XP_022400848.1">
    <property type="nucleotide sequence ID" value="XM_022546561.1"/>
</dbReference>
<dbReference type="Proteomes" id="UP000184300">
    <property type="component" value="Unassembled WGS sequence"/>
</dbReference>
<dbReference type="OrthoDB" id="4506216at2759"/>
<dbReference type="SMART" id="SM00382">
    <property type="entry name" value="AAA"/>
    <property type="match status" value="1"/>
</dbReference>
<dbReference type="STRING" id="1160497.A0A1L9VJU7"/>
<dbReference type="Pfam" id="PF00004">
    <property type="entry name" value="AAA"/>
    <property type="match status" value="1"/>
</dbReference>
<dbReference type="InterPro" id="IPR027417">
    <property type="entry name" value="P-loop_NTPase"/>
</dbReference>
<evidence type="ECO:0000259" key="2">
    <source>
        <dbReference type="SMART" id="SM00382"/>
    </source>
</evidence>
<evidence type="ECO:0000313" key="3">
    <source>
        <dbReference type="EMBL" id="OJJ84150.1"/>
    </source>
</evidence>
<dbReference type="GO" id="GO:0005524">
    <property type="term" value="F:ATP binding"/>
    <property type="evidence" value="ECO:0007669"/>
    <property type="project" value="InterPro"/>
</dbReference>
<dbReference type="EMBL" id="KV878897">
    <property type="protein sequence ID" value="OJJ84150.1"/>
    <property type="molecule type" value="Genomic_DNA"/>
</dbReference>
<protein>
    <recommendedName>
        <fullName evidence="2">AAA+ ATPase domain-containing protein</fullName>
    </recommendedName>
</protein>
<reference evidence="4" key="1">
    <citation type="journal article" date="2017" name="Genome Biol.">
        <title>Comparative genomics reveals high biological diversity and specific adaptations in the industrially and medically important fungal genus Aspergillus.</title>
        <authorList>
            <person name="de Vries R.P."/>
            <person name="Riley R."/>
            <person name="Wiebenga A."/>
            <person name="Aguilar-Osorio G."/>
            <person name="Amillis S."/>
            <person name="Uchima C.A."/>
            <person name="Anderluh G."/>
            <person name="Asadollahi M."/>
            <person name="Askin M."/>
            <person name="Barry K."/>
            <person name="Battaglia E."/>
            <person name="Bayram O."/>
            <person name="Benocci T."/>
            <person name="Braus-Stromeyer S.A."/>
            <person name="Caldana C."/>
            <person name="Canovas D."/>
            <person name="Cerqueira G.C."/>
            <person name="Chen F."/>
            <person name="Chen W."/>
            <person name="Choi C."/>
            <person name="Clum A."/>
            <person name="Dos Santos R.A."/>
            <person name="Damasio A.R."/>
            <person name="Diallinas G."/>
            <person name="Emri T."/>
            <person name="Fekete E."/>
            <person name="Flipphi M."/>
            <person name="Freyberg S."/>
            <person name="Gallo A."/>
            <person name="Gournas C."/>
            <person name="Habgood R."/>
            <person name="Hainaut M."/>
            <person name="Harispe M.L."/>
            <person name="Henrissat B."/>
            <person name="Hilden K.S."/>
            <person name="Hope R."/>
            <person name="Hossain A."/>
            <person name="Karabika E."/>
            <person name="Karaffa L."/>
            <person name="Karanyi Z."/>
            <person name="Krasevec N."/>
            <person name="Kuo A."/>
            <person name="Kusch H."/>
            <person name="LaButti K."/>
            <person name="Lagendijk E.L."/>
            <person name="Lapidus A."/>
            <person name="Levasseur A."/>
            <person name="Lindquist E."/>
            <person name="Lipzen A."/>
            <person name="Logrieco A.F."/>
            <person name="MacCabe A."/>
            <person name="Maekelae M.R."/>
            <person name="Malavazi I."/>
            <person name="Melin P."/>
            <person name="Meyer V."/>
            <person name="Mielnichuk N."/>
            <person name="Miskei M."/>
            <person name="Molnar A.P."/>
            <person name="Mule G."/>
            <person name="Ngan C.Y."/>
            <person name="Orejas M."/>
            <person name="Orosz E."/>
            <person name="Ouedraogo J.P."/>
            <person name="Overkamp K.M."/>
            <person name="Park H.-S."/>
            <person name="Perrone G."/>
            <person name="Piumi F."/>
            <person name="Punt P.J."/>
            <person name="Ram A.F."/>
            <person name="Ramon A."/>
            <person name="Rauscher S."/>
            <person name="Record E."/>
            <person name="Riano-Pachon D.M."/>
            <person name="Robert V."/>
            <person name="Roehrig J."/>
            <person name="Ruller R."/>
            <person name="Salamov A."/>
            <person name="Salih N.S."/>
            <person name="Samson R.A."/>
            <person name="Sandor E."/>
            <person name="Sanguinetti M."/>
            <person name="Schuetze T."/>
            <person name="Sepcic K."/>
            <person name="Shelest E."/>
            <person name="Sherlock G."/>
            <person name="Sophianopoulou V."/>
            <person name="Squina F.M."/>
            <person name="Sun H."/>
            <person name="Susca A."/>
            <person name="Todd R.B."/>
            <person name="Tsang A."/>
            <person name="Unkles S.E."/>
            <person name="van de Wiele N."/>
            <person name="van Rossen-Uffink D."/>
            <person name="Oliveira J.V."/>
            <person name="Vesth T.C."/>
            <person name="Visser J."/>
            <person name="Yu J.-H."/>
            <person name="Zhou M."/>
            <person name="Andersen M.R."/>
            <person name="Archer D.B."/>
            <person name="Baker S.E."/>
            <person name="Benoit I."/>
            <person name="Brakhage A.A."/>
            <person name="Braus G.H."/>
            <person name="Fischer R."/>
            <person name="Frisvad J.C."/>
            <person name="Goldman G.H."/>
            <person name="Houbraken J."/>
            <person name="Oakley B."/>
            <person name="Pocsi I."/>
            <person name="Scazzocchio C."/>
            <person name="Seiboth B."/>
            <person name="vanKuyk P.A."/>
            <person name="Wortman J."/>
            <person name="Dyer P.S."/>
            <person name="Grigoriev I.V."/>
        </authorList>
    </citation>
    <scope>NUCLEOTIDE SEQUENCE [LARGE SCALE GENOMIC DNA]</scope>
    <source>
        <strain evidence="4">CBS 516.65</strain>
    </source>
</reference>
<name>A0A1L9VJU7_ASPGL</name>